<keyword evidence="3" id="KW-1185">Reference proteome</keyword>
<reference evidence="2" key="4">
    <citation type="submission" date="2025-05" db="UniProtKB">
        <authorList>
            <consortium name="EnsemblFungi"/>
        </authorList>
    </citation>
    <scope>IDENTIFICATION</scope>
    <source>
        <strain evidence="2">isolate 1-1 / race 1 (BBBD)</strain>
    </source>
</reference>
<gene>
    <name evidence="1" type="ORF">PTTG_06427</name>
</gene>
<organism evidence="1">
    <name type="scientific">Puccinia triticina (isolate 1-1 / race 1 (BBBD))</name>
    <name type="common">Brown leaf rust fungus</name>
    <dbReference type="NCBI Taxonomy" id="630390"/>
    <lineage>
        <taxon>Eukaryota</taxon>
        <taxon>Fungi</taxon>
        <taxon>Dikarya</taxon>
        <taxon>Basidiomycota</taxon>
        <taxon>Pucciniomycotina</taxon>
        <taxon>Pucciniomycetes</taxon>
        <taxon>Pucciniales</taxon>
        <taxon>Pucciniaceae</taxon>
        <taxon>Puccinia</taxon>
    </lineage>
</organism>
<dbReference type="EnsemblFungi" id="PTTG_06427-t43_1">
    <property type="protein sequence ID" value="PTTG_06427-t43_1-p1"/>
    <property type="gene ID" value="PTTG_06427"/>
</dbReference>
<evidence type="ECO:0000313" key="3">
    <source>
        <dbReference type="Proteomes" id="UP000005240"/>
    </source>
</evidence>
<dbReference type="EMBL" id="ADAS02000015">
    <property type="protein sequence ID" value="OAV97035.1"/>
    <property type="molecule type" value="Genomic_DNA"/>
</dbReference>
<evidence type="ECO:0000313" key="1">
    <source>
        <dbReference type="EMBL" id="OAV97035.1"/>
    </source>
</evidence>
<evidence type="ECO:0000313" key="2">
    <source>
        <dbReference type="EnsemblFungi" id="PTTG_06427-t43_1-p1"/>
    </source>
</evidence>
<reference evidence="1" key="2">
    <citation type="submission" date="2016-05" db="EMBL/GenBank/DDBJ databases">
        <title>Comparative analysis highlights variable genome content of wheat rusts and divergence of the mating loci.</title>
        <authorList>
            <person name="Cuomo C.A."/>
            <person name="Bakkeren G."/>
            <person name="Szabo L."/>
            <person name="Khalil H."/>
            <person name="Joly D."/>
            <person name="Goldberg J."/>
            <person name="Young S."/>
            <person name="Zeng Q."/>
            <person name="Fellers J."/>
        </authorList>
    </citation>
    <scope>NUCLEOTIDE SEQUENCE [LARGE SCALE GENOMIC DNA]</scope>
    <source>
        <strain evidence="1">1-1 BBBD Race 1</strain>
    </source>
</reference>
<reference evidence="1" key="1">
    <citation type="submission" date="2009-11" db="EMBL/GenBank/DDBJ databases">
        <authorList>
            <consortium name="The Broad Institute Genome Sequencing Platform"/>
            <person name="Ward D."/>
            <person name="Feldgarden M."/>
            <person name="Earl A."/>
            <person name="Young S.K."/>
            <person name="Zeng Q."/>
            <person name="Koehrsen M."/>
            <person name="Alvarado L."/>
            <person name="Berlin A."/>
            <person name="Bochicchio J."/>
            <person name="Borenstein D."/>
            <person name="Chapman S.B."/>
            <person name="Chen Z."/>
            <person name="Engels R."/>
            <person name="Freedman E."/>
            <person name="Gellesch M."/>
            <person name="Goldberg J."/>
            <person name="Griggs A."/>
            <person name="Gujja S."/>
            <person name="Heilman E."/>
            <person name="Heiman D."/>
            <person name="Hepburn T."/>
            <person name="Howarth C."/>
            <person name="Jen D."/>
            <person name="Larson L."/>
            <person name="Lewis B."/>
            <person name="Mehta T."/>
            <person name="Park D."/>
            <person name="Pearson M."/>
            <person name="Roberts A."/>
            <person name="Saif S."/>
            <person name="Shea T."/>
            <person name="Shenoy N."/>
            <person name="Sisk P."/>
            <person name="Stolte C."/>
            <person name="Sykes S."/>
            <person name="Thomson T."/>
            <person name="Walk T."/>
            <person name="White J."/>
            <person name="Yandava C."/>
            <person name="Izard J."/>
            <person name="Baranova O.V."/>
            <person name="Blanton J.M."/>
            <person name="Tanner A.C."/>
            <person name="Dewhirst F.E."/>
            <person name="Haas B."/>
            <person name="Nusbaum C."/>
            <person name="Birren B."/>
        </authorList>
    </citation>
    <scope>NUCLEOTIDE SEQUENCE [LARGE SCALE GENOMIC DNA]</scope>
    <source>
        <strain evidence="1">1-1 BBBD Race 1</strain>
    </source>
</reference>
<sequence length="158" mass="17605">MGPKLEVNGGNYQTWLVMLRQAIQGMVGRKIELNDTDLVLVNSKDMLLKTAILASVNDNIKISVAEESSGLAENKANQLFQSGFTLNKESFIGLLFHLSLPNLDSFPFVNFARQIDQHMDRDKGMIKNTELVRLAKTNLTLFCQNRKSSADKQNDCGG</sequence>
<reference evidence="2 3" key="3">
    <citation type="journal article" date="2017" name="G3 (Bethesda)">
        <title>Comparative analysis highlights variable genome content of wheat rusts and divergence of the mating loci.</title>
        <authorList>
            <person name="Cuomo C.A."/>
            <person name="Bakkeren G."/>
            <person name="Khalil H.B."/>
            <person name="Panwar V."/>
            <person name="Joly D."/>
            <person name="Linning R."/>
            <person name="Sakthikumar S."/>
            <person name="Song X."/>
            <person name="Adiconis X."/>
            <person name="Fan L."/>
            <person name="Goldberg J.M."/>
            <person name="Levin J.Z."/>
            <person name="Young S."/>
            <person name="Zeng Q."/>
            <person name="Anikster Y."/>
            <person name="Bruce M."/>
            <person name="Wang M."/>
            <person name="Yin C."/>
            <person name="McCallum B."/>
            <person name="Szabo L.J."/>
            <person name="Hulbert S."/>
            <person name="Chen X."/>
            <person name="Fellers J.P."/>
        </authorList>
    </citation>
    <scope>NUCLEOTIDE SEQUENCE</scope>
    <source>
        <strain evidence="3">Isolate 1-1 / race 1 (BBBD)</strain>
        <strain evidence="2">isolate 1-1 / race 1 (BBBD)</strain>
    </source>
</reference>
<dbReference type="VEuPathDB" id="FungiDB:PTTG_06427"/>
<accession>A0A180GW58</accession>
<proteinExistence type="predicted"/>
<protein>
    <submittedName>
        <fullName evidence="1 2">Uncharacterized protein</fullName>
    </submittedName>
</protein>
<name>A0A180GW58_PUCT1</name>
<dbReference type="Proteomes" id="UP000005240">
    <property type="component" value="Unassembled WGS sequence"/>
</dbReference>
<dbReference type="AlphaFoldDB" id="A0A180GW58"/>
<dbReference type="OrthoDB" id="2507115at2759"/>